<evidence type="ECO:0000313" key="5">
    <source>
        <dbReference type="Proteomes" id="UP000002066"/>
    </source>
</evidence>
<dbReference type="AlphaFoldDB" id="A0A8D4BEK3"/>
<evidence type="ECO:0000256" key="1">
    <source>
        <dbReference type="SAM" id="MobiDB-lite"/>
    </source>
</evidence>
<feature type="region of interest" description="Disordered" evidence="1">
    <location>
        <begin position="1"/>
        <end position="65"/>
    </location>
</feature>
<keyword evidence="2" id="KW-0812">Transmembrane</keyword>
<dbReference type="Pfam" id="PF01569">
    <property type="entry name" value="PAP2"/>
    <property type="match status" value="1"/>
</dbReference>
<feature type="transmembrane region" description="Helical" evidence="2">
    <location>
        <begin position="191"/>
        <end position="208"/>
    </location>
</feature>
<feature type="transmembrane region" description="Helical" evidence="2">
    <location>
        <begin position="240"/>
        <end position="258"/>
    </location>
</feature>
<feature type="domain" description="Phosphatidic acid phosphatase type 2/haloperoxidase" evidence="3">
    <location>
        <begin position="151"/>
        <end position="255"/>
    </location>
</feature>
<dbReference type="InterPro" id="IPR036938">
    <property type="entry name" value="PAP2/HPO_sf"/>
</dbReference>
<dbReference type="SUPFAM" id="SSF48317">
    <property type="entry name" value="Acid phosphatase/Vanadium-dependent haloperoxidase"/>
    <property type="match status" value="1"/>
</dbReference>
<dbReference type="Gene3D" id="1.20.144.10">
    <property type="entry name" value="Phosphatidic acid phosphatase type 2/haloperoxidase"/>
    <property type="match status" value="1"/>
</dbReference>
<dbReference type="Proteomes" id="UP000002066">
    <property type="component" value="Chromosome"/>
</dbReference>
<sequence>MRETPRPQGTAGDAGPGLPQRRTGRAIAHTAGASGSGTPHRSDGRPPHTPRGARQPGPTGHRGTIPPVPRWPVLLVWASVTLPALFLVITWQVLTDGPLLGPDERLGLELAGRGPAWLTDLLADLGNMQVAVPVLACAVLVAWFRHARRAALYAVLAMAAVPALVVPLKLWTDRQGPLTEATGYYPSGHTTTAMVAYGAAALLLAPYVRRSWMTLVAAVLLTAATSAGLVLRGYHWPLDVVAGWCLSGVLLLALRAVTRSGQLPK</sequence>
<reference evidence="4 5" key="1">
    <citation type="submission" date="2011-01" db="EMBL/GenBank/DDBJ databases">
        <title>Complete sequence of chromosome of Streptomyces flavogriseus ATCC 33331.</title>
        <authorList>
            <consortium name="US DOE Joint Genome Institute"/>
            <person name="Lucas S."/>
            <person name="Copeland A."/>
            <person name="Lapidus A."/>
            <person name="Cheng J.-F."/>
            <person name="Goodwin L."/>
            <person name="Pitluck S."/>
            <person name="Davenport K."/>
            <person name="Detter J.C."/>
            <person name="Han C."/>
            <person name="Tapia R."/>
            <person name="Land M."/>
            <person name="Hauser L."/>
            <person name="Kyrpides N."/>
            <person name="Ivanova N."/>
            <person name="Ovchinnikova G."/>
            <person name="Pagani I."/>
            <person name="Brumm P."/>
            <person name="Mead D."/>
            <person name="Woyke T."/>
        </authorList>
    </citation>
    <scope>NUCLEOTIDE SEQUENCE [LARGE SCALE GENOMIC DNA]</scope>
    <source>
        <strain evidence="5">ATCC 33331 / IAF-45CD</strain>
    </source>
</reference>
<feature type="transmembrane region" description="Helical" evidence="2">
    <location>
        <begin position="215"/>
        <end position="234"/>
    </location>
</feature>
<name>A0A8D4BEK3_STRFA</name>
<dbReference type="KEGG" id="sfa:Sfla_1662"/>
<evidence type="ECO:0000259" key="3">
    <source>
        <dbReference type="SMART" id="SM00014"/>
    </source>
</evidence>
<dbReference type="CDD" id="cd03392">
    <property type="entry name" value="PAP2_like_2"/>
    <property type="match status" value="1"/>
</dbReference>
<dbReference type="EMBL" id="CP002475">
    <property type="protein sequence ID" value="ADW03099.1"/>
    <property type="molecule type" value="Genomic_DNA"/>
</dbReference>
<protein>
    <submittedName>
        <fullName evidence="4">Phosphoesterase PA-phosphatase related protein</fullName>
    </submittedName>
</protein>
<feature type="transmembrane region" description="Helical" evidence="2">
    <location>
        <begin position="151"/>
        <end position="171"/>
    </location>
</feature>
<proteinExistence type="predicted"/>
<dbReference type="SMART" id="SM00014">
    <property type="entry name" value="acidPPc"/>
    <property type="match status" value="1"/>
</dbReference>
<organism evidence="4 5">
    <name type="scientific">Streptomyces pratensis (strain ATCC 33331 / IAF-45CD)</name>
    <dbReference type="NCBI Taxonomy" id="591167"/>
    <lineage>
        <taxon>Bacteria</taxon>
        <taxon>Bacillati</taxon>
        <taxon>Actinomycetota</taxon>
        <taxon>Actinomycetes</taxon>
        <taxon>Kitasatosporales</taxon>
        <taxon>Streptomycetaceae</taxon>
        <taxon>Streptomyces</taxon>
    </lineage>
</organism>
<accession>A0A8D4BEK3</accession>
<keyword evidence="2" id="KW-1133">Transmembrane helix</keyword>
<evidence type="ECO:0000256" key="2">
    <source>
        <dbReference type="SAM" id="Phobius"/>
    </source>
</evidence>
<feature type="transmembrane region" description="Helical" evidence="2">
    <location>
        <begin position="71"/>
        <end position="94"/>
    </location>
</feature>
<gene>
    <name evidence="4" type="ordered locus">Sfla_1662</name>
</gene>
<feature type="transmembrane region" description="Helical" evidence="2">
    <location>
        <begin position="125"/>
        <end position="144"/>
    </location>
</feature>
<evidence type="ECO:0000313" key="4">
    <source>
        <dbReference type="EMBL" id="ADW03099.1"/>
    </source>
</evidence>
<keyword evidence="2" id="KW-0472">Membrane</keyword>
<dbReference type="InterPro" id="IPR000326">
    <property type="entry name" value="PAP2/HPO"/>
</dbReference>